<organism evidence="1 2">
    <name type="scientific">Mycolicibacterium canariasense</name>
    <name type="common">Mycobacterium canariasense</name>
    <dbReference type="NCBI Taxonomy" id="228230"/>
    <lineage>
        <taxon>Bacteria</taxon>
        <taxon>Bacillati</taxon>
        <taxon>Actinomycetota</taxon>
        <taxon>Actinomycetes</taxon>
        <taxon>Mycobacteriales</taxon>
        <taxon>Mycobacteriaceae</taxon>
        <taxon>Mycolicibacterium</taxon>
    </lineage>
</organism>
<dbReference type="RefSeq" id="WP_036372449.1">
    <property type="nucleotide sequence ID" value="NZ_BCSY01000042.1"/>
</dbReference>
<gene>
    <name evidence="1" type="ORF">RMCC_2693</name>
</gene>
<evidence type="ECO:0000313" key="2">
    <source>
        <dbReference type="Proteomes" id="UP000069443"/>
    </source>
</evidence>
<dbReference type="OrthoDB" id="4762502at2"/>
<dbReference type="Proteomes" id="UP000069443">
    <property type="component" value="Unassembled WGS sequence"/>
</dbReference>
<accession>A0A100WCE1</accession>
<sequence length="211" mass="22862">MTELPEPARTRRDNGGDAFRAKLTDLDWIRSCSAAELRHALHALCWRIQRDTVDGFCTDPQVAQKVLIAARGVNTELRSRAALLADGSDDLTTMRKRISSSEAVMLSCQIALDLHHQHRSDNLGNAAAAVLARAIAAHRVALHAEPREADTALWRSLDEVESGASPAARMPEYPIAPMPPTPITPAHSAVTGRARVDLPLTSNGRLSRSVA</sequence>
<keyword evidence="2" id="KW-1185">Reference proteome</keyword>
<reference evidence="2" key="2">
    <citation type="submission" date="2016-02" db="EMBL/GenBank/DDBJ databases">
        <title>Draft genome sequence of five rapidly growing Mycobacterium species.</title>
        <authorList>
            <person name="Katahira K."/>
            <person name="Gotou Y."/>
            <person name="Iida K."/>
            <person name="Ogura Y."/>
            <person name="Hayashi T."/>
        </authorList>
    </citation>
    <scope>NUCLEOTIDE SEQUENCE [LARGE SCALE GENOMIC DNA]</scope>
    <source>
        <strain evidence="2">JCM15298</strain>
    </source>
</reference>
<proteinExistence type="predicted"/>
<evidence type="ECO:0000313" key="1">
    <source>
        <dbReference type="EMBL" id="GAS95727.1"/>
    </source>
</evidence>
<protein>
    <submittedName>
        <fullName evidence="1">Penicilin amidase</fullName>
    </submittedName>
</protein>
<name>A0A100WCE1_MYCCR</name>
<reference evidence="2" key="1">
    <citation type="journal article" date="2016" name="Genome Announc.">
        <title>Draft Genome Sequences of Five Rapidly Growing Mycobacterium Species, M. thermoresistibile, M. fortuitum subsp. acetamidolyticum, M. canariasense, M. brisbanense, and M. novocastrense.</title>
        <authorList>
            <person name="Katahira K."/>
            <person name="Ogura Y."/>
            <person name="Gotoh Y."/>
            <person name="Hayashi T."/>
        </authorList>
    </citation>
    <scope>NUCLEOTIDE SEQUENCE [LARGE SCALE GENOMIC DNA]</scope>
    <source>
        <strain evidence="2">JCM15298</strain>
    </source>
</reference>
<dbReference type="EMBL" id="BCSY01000042">
    <property type="protein sequence ID" value="GAS95727.1"/>
    <property type="molecule type" value="Genomic_DNA"/>
</dbReference>
<comment type="caution">
    <text evidence="1">The sequence shown here is derived from an EMBL/GenBank/DDBJ whole genome shotgun (WGS) entry which is preliminary data.</text>
</comment>
<dbReference type="STRING" id="228230.RMCC_2693"/>
<dbReference type="AlphaFoldDB" id="A0A100WCE1"/>